<proteinExistence type="predicted"/>
<evidence type="ECO:0000313" key="3">
    <source>
        <dbReference type="Proteomes" id="UP000509460"/>
    </source>
</evidence>
<dbReference type="PANTHER" id="PTHR46889:SF7">
    <property type="entry name" value="TRANSPOSASE FOR INSERTION SEQUENCE ELEMENT IS904"/>
    <property type="match status" value="1"/>
</dbReference>
<evidence type="ECO:0000313" key="2">
    <source>
        <dbReference type="EMBL" id="BBM13554.1"/>
    </source>
</evidence>
<dbReference type="GO" id="GO:0015074">
    <property type="term" value="P:DNA integration"/>
    <property type="evidence" value="ECO:0007669"/>
    <property type="project" value="InterPro"/>
</dbReference>
<protein>
    <submittedName>
        <fullName evidence="2">Transposase for insertion sequence element IS904</fullName>
    </submittedName>
</protein>
<dbReference type="PANTHER" id="PTHR46889">
    <property type="entry name" value="TRANSPOSASE INSF FOR INSERTION SEQUENCE IS3B-RELATED"/>
    <property type="match status" value="1"/>
</dbReference>
<dbReference type="InterPro" id="IPR012337">
    <property type="entry name" value="RNaseH-like_sf"/>
</dbReference>
<dbReference type="AlphaFoldDB" id="A0AAI8WCK8"/>
<organism evidence="2 3">
    <name type="scientific">Enterococcus mundtii</name>
    <dbReference type="NCBI Taxonomy" id="53346"/>
    <lineage>
        <taxon>Bacteria</taxon>
        <taxon>Bacillati</taxon>
        <taxon>Bacillota</taxon>
        <taxon>Bacilli</taxon>
        <taxon>Lactobacillales</taxon>
        <taxon>Enterococcaceae</taxon>
        <taxon>Enterococcus</taxon>
    </lineage>
</organism>
<dbReference type="SUPFAM" id="SSF53098">
    <property type="entry name" value="Ribonuclease H-like"/>
    <property type="match status" value="1"/>
</dbReference>
<dbReference type="Proteomes" id="UP000509460">
    <property type="component" value="Chromosome"/>
</dbReference>
<reference evidence="2 3" key="1">
    <citation type="submission" date="2019-07" db="EMBL/GenBank/DDBJ databases">
        <title>antibiotic susceptibility of plant-derived lactic acid bacteria.</title>
        <authorList>
            <person name="Sugiyama M."/>
            <person name="Noda M."/>
        </authorList>
    </citation>
    <scope>NUCLEOTIDE SEQUENCE [LARGE SCALE GENOMIC DNA]</scope>
    <source>
        <strain evidence="2 3">15-1A</strain>
    </source>
</reference>
<dbReference type="Pfam" id="PF13683">
    <property type="entry name" value="rve_3"/>
    <property type="match status" value="1"/>
</dbReference>
<accession>A0AAI8WCK8</accession>
<name>A0AAI8WCK8_ENTMU</name>
<dbReference type="EMBL" id="AP019810">
    <property type="protein sequence ID" value="BBM13554.1"/>
    <property type="molecule type" value="Genomic_DNA"/>
</dbReference>
<feature type="domain" description="Integrase catalytic" evidence="1">
    <location>
        <begin position="8"/>
        <end position="50"/>
    </location>
</feature>
<dbReference type="InterPro" id="IPR050900">
    <property type="entry name" value="Transposase_IS3/IS150/IS904"/>
</dbReference>
<evidence type="ECO:0000259" key="1">
    <source>
        <dbReference type="Pfam" id="PF13683"/>
    </source>
</evidence>
<sequence length="52" mass="6244">MLRKKEARSSMSRKGNPYDNALMESFYKTIKRELINDAQFRDIDQAQMEIFK</sequence>
<dbReference type="InterPro" id="IPR001584">
    <property type="entry name" value="Integrase_cat-core"/>
</dbReference>
<gene>
    <name evidence="2" type="ORF">EM151A_0312</name>
</gene>